<comment type="caution">
    <text evidence="1">The sequence shown here is derived from an EMBL/GenBank/DDBJ whole genome shotgun (WGS) entry which is preliminary data.</text>
</comment>
<proteinExistence type="predicted"/>
<evidence type="ECO:0000313" key="2">
    <source>
        <dbReference type="Proteomes" id="UP001595645"/>
    </source>
</evidence>
<dbReference type="RefSeq" id="WP_378247646.1">
    <property type="nucleotide sequence ID" value="NZ_JBHRWK010000160.1"/>
</dbReference>
<evidence type="ECO:0000313" key="1">
    <source>
        <dbReference type="EMBL" id="MFC3456365.1"/>
    </source>
</evidence>
<dbReference type="EMBL" id="JBHRWK010000160">
    <property type="protein sequence ID" value="MFC3456365.1"/>
    <property type="molecule type" value="Genomic_DNA"/>
</dbReference>
<protein>
    <submittedName>
        <fullName evidence="1">Uncharacterized protein</fullName>
    </submittedName>
</protein>
<name>A0ABV7PB42_9PSEU</name>
<sequence>MKVEAEKVNDAKLSLNAAWHGDAFDPYSMYSGMAVDSLDKGQVSVASLTKR</sequence>
<dbReference type="Proteomes" id="UP001595645">
    <property type="component" value="Unassembled WGS sequence"/>
</dbReference>
<gene>
    <name evidence="1" type="ORF">ACFOSH_43695</name>
</gene>
<reference evidence="2" key="1">
    <citation type="journal article" date="2019" name="Int. J. Syst. Evol. Microbiol.">
        <title>The Global Catalogue of Microorganisms (GCM) 10K type strain sequencing project: providing services to taxonomists for standard genome sequencing and annotation.</title>
        <authorList>
            <consortium name="The Broad Institute Genomics Platform"/>
            <consortium name="The Broad Institute Genome Sequencing Center for Infectious Disease"/>
            <person name="Wu L."/>
            <person name="Ma J."/>
        </authorList>
    </citation>
    <scope>NUCLEOTIDE SEQUENCE [LARGE SCALE GENOMIC DNA]</scope>
    <source>
        <strain evidence="2">CGMCC 4.7676</strain>
    </source>
</reference>
<accession>A0ABV7PB42</accession>
<organism evidence="1 2">
    <name type="scientific">Amycolatopsis speibonae</name>
    <dbReference type="NCBI Taxonomy" id="1450224"/>
    <lineage>
        <taxon>Bacteria</taxon>
        <taxon>Bacillati</taxon>
        <taxon>Actinomycetota</taxon>
        <taxon>Actinomycetes</taxon>
        <taxon>Pseudonocardiales</taxon>
        <taxon>Pseudonocardiaceae</taxon>
        <taxon>Amycolatopsis</taxon>
    </lineage>
</organism>
<keyword evidence="2" id="KW-1185">Reference proteome</keyword>